<feature type="domain" description="C2" evidence="2">
    <location>
        <begin position="541"/>
        <end position="677"/>
    </location>
</feature>
<feature type="domain" description="C2" evidence="2">
    <location>
        <begin position="214"/>
        <end position="335"/>
    </location>
</feature>
<evidence type="ECO:0000259" key="2">
    <source>
        <dbReference type="PROSITE" id="PS50004"/>
    </source>
</evidence>
<feature type="compositionally biased region" description="Acidic residues" evidence="1">
    <location>
        <begin position="2004"/>
        <end position="2015"/>
    </location>
</feature>
<accession>A0ABQ6M8P8</accession>
<dbReference type="PROSITE" id="PS50004">
    <property type="entry name" value="C2"/>
    <property type="match status" value="8"/>
</dbReference>
<dbReference type="InterPro" id="IPR035892">
    <property type="entry name" value="C2_domain_sf"/>
</dbReference>
<name>A0ABQ6M8P8_9STRA</name>
<dbReference type="SUPFAM" id="SSF49562">
    <property type="entry name" value="C2 domain (Calcium/lipid-binding domain, CaLB)"/>
    <property type="match status" value="8"/>
</dbReference>
<feature type="compositionally biased region" description="Basic and acidic residues" evidence="1">
    <location>
        <begin position="1915"/>
        <end position="1935"/>
    </location>
</feature>
<proteinExistence type="predicted"/>
<feature type="region of interest" description="Disordered" evidence="1">
    <location>
        <begin position="1370"/>
        <end position="1392"/>
    </location>
</feature>
<dbReference type="PANTHER" id="PTHR47052">
    <property type="entry name" value="CONSERVED SERINE PROLINE-RICH PROTEIN (AFU_ORTHOLOGUE AFUA_2G01790)"/>
    <property type="match status" value="1"/>
</dbReference>
<feature type="domain" description="C2" evidence="2">
    <location>
        <begin position="75"/>
        <end position="205"/>
    </location>
</feature>
<evidence type="ECO:0000256" key="1">
    <source>
        <dbReference type="SAM" id="MobiDB-lite"/>
    </source>
</evidence>
<dbReference type="Gene3D" id="2.60.40.150">
    <property type="entry name" value="C2 domain"/>
    <property type="match status" value="8"/>
</dbReference>
<feature type="compositionally biased region" description="Basic and acidic residues" evidence="1">
    <location>
        <begin position="1800"/>
        <end position="1813"/>
    </location>
</feature>
<sequence>MDEVFQTGKTESWVPLTYKSKKGEVSAGDVKLQLAFWGQPGVAYPLRPSKTDKTFTDAERENAGFFPPTSSPFAGDAAATYLASPTTMESKGILSVVVIDGQNLKGKDKNLDAYVCAKVGPPKKAKTFRTKNVKTATSDGSCNADWSNEPLEIPLDDLFKLEEGGEVNLLLELMDDNYMSDTMLGSIVVPLKENYLSKPGVSITSTLELTPAAGSGKIQVKISFMKATLGAVLFTLVDAKNLGNRAGMFSSASKMDPYVYIKAGKQTKQSQTINNGGKTPNFNNQELLMFCDDKSWKDDLEVSVYDDNVGSDALIGTSTFSLLNLMNPEDRSDADVEEPVKSYSLQHKGKGAGELRMGVRYLPAGKLTVKCVSGRKLRNPDSFGKSDPYIELSVDSQIKPQGDQKFKTSTHSDGGADPQWNFDCEMDIIDQYEISVKCLDKDLLSSDLIGSATVSLLDLFADAAASENSTATSDIWLPLSYDAGKKGMLPAGDVHLILYFVGAAGTTYPLYRPTITGDTAGMDGEDAGKEIEQAGDVLGVTPVTSATALSNIPAHLTDIRRGQLSLTLHSGKNVKGNDSSLQCYVVARLCDSKKGAFKKKSKTTKQVTEGDPQFVDEKLLFDIIDIEKLRAATKNDGESYSLTLELYDDNYISDKCIGKTVIQVKDLLLRPTVLLKQDFELDGNGGTLTASLQFLASYAGLVKMTLIEGRNLPNMGGMMDTQDPYVKVTLEQGKKDQKKSSMVVDNGGVNPSFKREQLLMWCADEPGEKGLKSWTEPVKVEIFDKDTMSDDLIGETTINILEYAAVAMGATPGKGVTSGEDAEEEEKAVDTVVMRSYPLQKNGKPGGQLIAIVEFLPAASLEITCKGGKNLKNPNTFGKADPYLQFISKSLVEDWGSFDVRSKTHNGGGKTPQWGNEKLMLDIADHTELAIKCWDDDLGSDDLIGEGKISLSDVYESGFVNRWVALTKKGKPAGEVQVSFHARNPAGISAEAKEKLAYPLCRDAIKDFKIPDVAGMSAEPGTPSGSGSGLGSPLSPKGAHGGALMPAKSWKQQKGTVRIKVFEIDDVRGKNTKLTLSLRLRLGAETPEFEHKTKSTGATEGGILFPAPQEFEFDCFNPEALVQEDDLVVLVEVAEKVSILGKKNIVAEKQISIKKCLEEPNVELEGKEFVGEGKGSWFELDRAGDDDVNGRVRMCIYFEAAKTGLLVFNLKNCHDLKPSGGIFDKKIDPYVKLKVGKTKVRGKTYKDTEQSYEFKESDATKKMLVWCNETNYFDDAVVQVWDDNVGSDTLLGEHTINLMQLMDKGAQKDDHTYHLSTGAKGKEKFKGTITIAPAFYAAGMMVVQVLSGKDLRSTEVVGKNDPYCVVSMEEGVGGRESNSKQQTQTVDGSNDPEWNSELTFLPCDHKTMKFKVMDDDTFSDDEIGSCYFDLSEVYRLGVVDKWLEISYGKKTPKPSGSIHVVFTFWGSESMHGKLPSGIETKYPCNWDHDLEHVEYGDAERINVVEKLTLGGGGGSLTGTFEAVKSGNAPPAGGTKGGTILDTMGGGGGGGGGGMKQQAFGSAAPGEEEEKKPVVKRGLTESEMKMDRLKGVLDKKADDEGVGGAAAGVGKIQDNPVYDVSAKYIHAEEQLVAERAVGERVLKDKVARFGVNDDSGIADKKLDKKLKMLQTAREQDYTKGVLKSSKVIGEALDDAVGVCVGDGVDLKDEDMRGRKKDEVRELIAQSVSRGGGGSGGTRLTKSDSVHMDSARKGIEFAVSELPRQTDFDHEVEEEGEKAKMNLEATVQGLYGGGEEGGGGEGGKEGGGEEGKGEEVAAESVLLKAVSDLPVKSDFTKRSESIDTTEPTIGTGGAEKETKAKAVEEVVEEEAVEEEVAGVSDDDWDDAVDKVEEEKEKEKGRGGGGAQVGDDDDEWDDVKPAPAEKEAGEAEEQKAAETQDAPLEPLSPKVGAGLGLSDDEGEDFTQSVELLEDTMSPVKDGKAAAGGRGGEGVGGFEDIKDKNLDFSDDDSLEEEEM</sequence>
<evidence type="ECO:0000313" key="4">
    <source>
        <dbReference type="Proteomes" id="UP001165060"/>
    </source>
</evidence>
<dbReference type="Proteomes" id="UP001165060">
    <property type="component" value="Unassembled WGS sequence"/>
</dbReference>
<feature type="region of interest" description="Disordered" evidence="1">
    <location>
        <begin position="1787"/>
        <end position="2015"/>
    </location>
</feature>
<feature type="domain" description="C2" evidence="2">
    <location>
        <begin position="684"/>
        <end position="815"/>
    </location>
</feature>
<dbReference type="SMART" id="SM00239">
    <property type="entry name" value="C2"/>
    <property type="match status" value="8"/>
</dbReference>
<feature type="compositionally biased region" description="Polar residues" evidence="1">
    <location>
        <begin position="1379"/>
        <end position="1392"/>
    </location>
</feature>
<feature type="domain" description="C2" evidence="2">
    <location>
        <begin position="1182"/>
        <end position="1313"/>
    </location>
</feature>
<feature type="domain" description="C2" evidence="2">
    <location>
        <begin position="351"/>
        <end position="469"/>
    </location>
</feature>
<dbReference type="CDD" id="cd00030">
    <property type="entry name" value="C2"/>
    <property type="match status" value="4"/>
</dbReference>
<feature type="compositionally biased region" description="Gly residues" evidence="1">
    <location>
        <begin position="1982"/>
        <end position="1993"/>
    </location>
</feature>
<protein>
    <recommendedName>
        <fullName evidence="2">C2 domain-containing protein</fullName>
    </recommendedName>
</protein>
<gene>
    <name evidence="3" type="ORF">TeGR_g8269</name>
</gene>
<keyword evidence="4" id="KW-1185">Reference proteome</keyword>
<feature type="compositionally biased region" description="Basic and acidic residues" evidence="1">
    <location>
        <begin position="1568"/>
        <end position="1580"/>
    </location>
</feature>
<dbReference type="Pfam" id="PF00168">
    <property type="entry name" value="C2"/>
    <property type="match status" value="8"/>
</dbReference>
<feature type="region of interest" description="Disordered" evidence="1">
    <location>
        <begin position="1546"/>
        <end position="1580"/>
    </location>
</feature>
<feature type="compositionally biased region" description="Acidic residues" evidence="1">
    <location>
        <begin position="1863"/>
        <end position="1884"/>
    </location>
</feature>
<feature type="region of interest" description="Disordered" evidence="1">
    <location>
        <begin position="1015"/>
        <end position="1049"/>
    </location>
</feature>
<reference evidence="3 4" key="1">
    <citation type="journal article" date="2023" name="Commun. Biol.">
        <title>Genome analysis of Parmales, the sister group of diatoms, reveals the evolutionary specialization of diatoms from phago-mixotrophs to photoautotrophs.</title>
        <authorList>
            <person name="Ban H."/>
            <person name="Sato S."/>
            <person name="Yoshikawa S."/>
            <person name="Yamada K."/>
            <person name="Nakamura Y."/>
            <person name="Ichinomiya M."/>
            <person name="Sato N."/>
            <person name="Blanc-Mathieu R."/>
            <person name="Endo H."/>
            <person name="Kuwata A."/>
            <person name="Ogata H."/>
        </authorList>
    </citation>
    <scope>NUCLEOTIDE SEQUENCE [LARGE SCALE GENOMIC DNA]</scope>
</reference>
<feature type="domain" description="C2" evidence="2">
    <location>
        <begin position="1321"/>
        <end position="1443"/>
    </location>
</feature>
<dbReference type="EMBL" id="BRYB01002560">
    <property type="protein sequence ID" value="GMI21787.1"/>
    <property type="molecule type" value="Genomic_DNA"/>
</dbReference>
<feature type="domain" description="C2" evidence="2">
    <location>
        <begin position="841"/>
        <end position="964"/>
    </location>
</feature>
<comment type="caution">
    <text evidence="3">The sequence shown here is derived from an EMBL/GenBank/DDBJ whole genome shotgun (WGS) entry which is preliminary data.</text>
</comment>
<dbReference type="PANTHER" id="PTHR47052:SF3">
    <property type="entry name" value="INGRESSION PROTEIN 1"/>
    <property type="match status" value="1"/>
</dbReference>
<evidence type="ECO:0000313" key="3">
    <source>
        <dbReference type="EMBL" id="GMI21787.1"/>
    </source>
</evidence>
<feature type="compositionally biased region" description="Basic and acidic residues" evidence="1">
    <location>
        <begin position="1885"/>
        <end position="1899"/>
    </location>
</feature>
<feature type="compositionally biased region" description="Gly residues" evidence="1">
    <location>
        <begin position="1788"/>
        <end position="1799"/>
    </location>
</feature>
<feature type="compositionally biased region" description="Basic and acidic residues" evidence="1">
    <location>
        <begin position="1852"/>
        <end position="1862"/>
    </location>
</feature>
<dbReference type="InterPro" id="IPR052981">
    <property type="entry name" value="Ingression_C2_domain"/>
</dbReference>
<dbReference type="InterPro" id="IPR000008">
    <property type="entry name" value="C2_dom"/>
</dbReference>
<organism evidence="3 4">
    <name type="scientific">Tetraparma gracilis</name>
    <dbReference type="NCBI Taxonomy" id="2962635"/>
    <lineage>
        <taxon>Eukaryota</taxon>
        <taxon>Sar</taxon>
        <taxon>Stramenopiles</taxon>
        <taxon>Ochrophyta</taxon>
        <taxon>Bolidophyceae</taxon>
        <taxon>Parmales</taxon>
        <taxon>Triparmaceae</taxon>
        <taxon>Tetraparma</taxon>
    </lineage>
</organism>